<reference evidence="1" key="1">
    <citation type="submission" date="2022-07" db="EMBL/GenBank/DDBJ databases">
        <authorList>
            <person name="Macas J."/>
            <person name="Novak P."/>
            <person name="Neumann P."/>
        </authorList>
    </citation>
    <scope>NUCLEOTIDE SEQUENCE</scope>
</reference>
<keyword evidence="2" id="KW-1185">Reference proteome</keyword>
<dbReference type="EMBL" id="CAMAPE010000074">
    <property type="protein sequence ID" value="CAH9117855.1"/>
    <property type="molecule type" value="Genomic_DNA"/>
</dbReference>
<sequence>MKLEKHSPYNTLSARKLQTLKLFSSLLKIFSAAGLVCLHSASTRPSLTRSFPPMILLGRHQPNAIIFRLTSVADLSFINHLGSEKLDMSICSERRLCRQRPIFRILLQNFPESEAQDDVFANGVQNGGCRLRST</sequence>
<dbReference type="Proteomes" id="UP001152484">
    <property type="component" value="Unassembled WGS sequence"/>
</dbReference>
<protein>
    <submittedName>
        <fullName evidence="1">Uncharacterized protein</fullName>
    </submittedName>
</protein>
<accession>A0A9P1EP56</accession>
<evidence type="ECO:0000313" key="1">
    <source>
        <dbReference type="EMBL" id="CAH9117855.1"/>
    </source>
</evidence>
<proteinExistence type="predicted"/>
<organism evidence="1 2">
    <name type="scientific">Cuscuta europaea</name>
    <name type="common">European dodder</name>
    <dbReference type="NCBI Taxonomy" id="41803"/>
    <lineage>
        <taxon>Eukaryota</taxon>
        <taxon>Viridiplantae</taxon>
        <taxon>Streptophyta</taxon>
        <taxon>Embryophyta</taxon>
        <taxon>Tracheophyta</taxon>
        <taxon>Spermatophyta</taxon>
        <taxon>Magnoliopsida</taxon>
        <taxon>eudicotyledons</taxon>
        <taxon>Gunneridae</taxon>
        <taxon>Pentapetalae</taxon>
        <taxon>asterids</taxon>
        <taxon>lamiids</taxon>
        <taxon>Solanales</taxon>
        <taxon>Convolvulaceae</taxon>
        <taxon>Cuscuteae</taxon>
        <taxon>Cuscuta</taxon>
        <taxon>Cuscuta subgen. Cuscuta</taxon>
    </lineage>
</organism>
<dbReference type="AlphaFoldDB" id="A0A9P1EP56"/>
<gene>
    <name evidence="1" type="ORF">CEURO_LOCUS21716</name>
</gene>
<comment type="caution">
    <text evidence="1">The sequence shown here is derived from an EMBL/GenBank/DDBJ whole genome shotgun (WGS) entry which is preliminary data.</text>
</comment>
<evidence type="ECO:0000313" key="2">
    <source>
        <dbReference type="Proteomes" id="UP001152484"/>
    </source>
</evidence>
<name>A0A9P1EP56_CUSEU</name>